<evidence type="ECO:0000256" key="5">
    <source>
        <dbReference type="ARBA" id="ARBA00023004"/>
    </source>
</evidence>
<dbReference type="GO" id="GO:0006082">
    <property type="term" value="P:organic acid metabolic process"/>
    <property type="evidence" value="ECO:0007669"/>
    <property type="project" value="TreeGrafter"/>
</dbReference>
<dbReference type="PANTHER" id="PTHR24300:SF375">
    <property type="entry name" value="CYTOCHROME P450 FAMILY"/>
    <property type="match status" value="1"/>
</dbReference>
<keyword evidence="9" id="KW-1133">Transmembrane helix</keyword>
<feature type="transmembrane region" description="Helical" evidence="9">
    <location>
        <begin position="6"/>
        <end position="26"/>
    </location>
</feature>
<dbReference type="GO" id="GO:0020037">
    <property type="term" value="F:heme binding"/>
    <property type="evidence" value="ECO:0007669"/>
    <property type="project" value="InterPro"/>
</dbReference>
<dbReference type="PROSITE" id="PS00086">
    <property type="entry name" value="CYTOCHROME_P450"/>
    <property type="match status" value="1"/>
</dbReference>
<keyword evidence="6 8" id="KW-0503">Monooxygenase</keyword>
<evidence type="ECO:0000256" key="7">
    <source>
        <dbReference type="PIRSR" id="PIRSR602401-1"/>
    </source>
</evidence>
<reference evidence="10 11" key="1">
    <citation type="journal article" date="2021" name="Elife">
        <title>Chloroplast acquisition without the gene transfer in kleptoplastic sea slugs, Plakobranchus ocellatus.</title>
        <authorList>
            <person name="Maeda T."/>
            <person name="Takahashi S."/>
            <person name="Yoshida T."/>
            <person name="Shimamura S."/>
            <person name="Takaki Y."/>
            <person name="Nagai Y."/>
            <person name="Toyoda A."/>
            <person name="Suzuki Y."/>
            <person name="Arimoto A."/>
            <person name="Ishii H."/>
            <person name="Satoh N."/>
            <person name="Nishiyama T."/>
            <person name="Hasebe M."/>
            <person name="Maruyama T."/>
            <person name="Minagawa J."/>
            <person name="Obokata J."/>
            <person name="Shigenobu S."/>
        </authorList>
    </citation>
    <scope>NUCLEOTIDE SEQUENCE [LARGE SCALE GENOMIC DNA]</scope>
</reference>
<evidence type="ECO:0000313" key="10">
    <source>
        <dbReference type="EMBL" id="GFO14271.1"/>
    </source>
</evidence>
<dbReference type="InterPro" id="IPR036396">
    <property type="entry name" value="Cyt_P450_sf"/>
</dbReference>
<keyword evidence="5 7" id="KW-0408">Iron</keyword>
<evidence type="ECO:0000256" key="6">
    <source>
        <dbReference type="ARBA" id="ARBA00023033"/>
    </source>
</evidence>
<dbReference type="Proteomes" id="UP000735302">
    <property type="component" value="Unassembled WGS sequence"/>
</dbReference>
<dbReference type="PRINTS" id="PR00385">
    <property type="entry name" value="P450"/>
</dbReference>
<accession>A0AAV4B193</accession>
<protein>
    <submittedName>
        <fullName evidence="10">Cytochrome p450 ii f2-like protein ii</fullName>
    </submittedName>
</protein>
<evidence type="ECO:0000256" key="3">
    <source>
        <dbReference type="ARBA" id="ARBA00022723"/>
    </source>
</evidence>
<dbReference type="PRINTS" id="PR00463">
    <property type="entry name" value="EP450I"/>
</dbReference>
<dbReference type="InterPro" id="IPR001128">
    <property type="entry name" value="Cyt_P450"/>
</dbReference>
<dbReference type="GO" id="GO:0005737">
    <property type="term" value="C:cytoplasm"/>
    <property type="evidence" value="ECO:0007669"/>
    <property type="project" value="TreeGrafter"/>
</dbReference>
<sequence>MLPPDHWLLLATVSLILGWCALYYLLYWRTASARKLPPCPVYTLPLIGNILSVDQNPRKQIKAWHRQCGDLFRLHFGSTLVVVVSGYSKIKETLVKKSSMFSDRPLLFVNEVIGLGKSGIVFNSGAVWKEHRAVTLHIFKDFITKDNLFLPKIEEEIHFFVEALANMEGKAVDIRHFVYTSTFNIICSFVVGKRFDYDDNRFQYAIDTFDKLLECSISTAPLDFFPFLKYLPGDIFKARRLEKHTMNFKQKVIDFISEVEESDRTGDKYGDADNFISAYNSKRNEKLKNGKETTLSRNNLLRTIMDFFGAGTETVSATIAWCLIYILNNPGVQTKIHEELDREIGRERAPTLEDKAKLPYLEAVIKETQRLASVVPFSVMHVTTQNVTVGDYLIPKGTTIFPNLDSVLHDSAIWGADADEFHPERFLNKDGSVLHKEEFIPFSTGGRVCLGENFAKMELFLFLASMFQKFKFECPDPLKPPSLESIFRIACLPKPFKIKIVTRT</sequence>
<evidence type="ECO:0000256" key="1">
    <source>
        <dbReference type="ARBA" id="ARBA00001971"/>
    </source>
</evidence>
<keyword evidence="9" id="KW-0812">Transmembrane</keyword>
<evidence type="ECO:0000313" key="11">
    <source>
        <dbReference type="Proteomes" id="UP000735302"/>
    </source>
</evidence>
<comment type="cofactor">
    <cofactor evidence="1 7">
        <name>heme</name>
        <dbReference type="ChEBI" id="CHEBI:30413"/>
    </cofactor>
</comment>
<name>A0AAV4B193_9GAST</name>
<dbReference type="GO" id="GO:0005506">
    <property type="term" value="F:iron ion binding"/>
    <property type="evidence" value="ECO:0007669"/>
    <property type="project" value="InterPro"/>
</dbReference>
<keyword evidence="3 7" id="KW-0479">Metal-binding</keyword>
<evidence type="ECO:0000256" key="9">
    <source>
        <dbReference type="SAM" id="Phobius"/>
    </source>
</evidence>
<dbReference type="Pfam" id="PF00067">
    <property type="entry name" value="p450"/>
    <property type="match status" value="1"/>
</dbReference>
<comment type="caution">
    <text evidence="10">The sequence shown here is derived from an EMBL/GenBank/DDBJ whole genome shotgun (WGS) entry which is preliminary data.</text>
</comment>
<keyword evidence="7 8" id="KW-0349">Heme</keyword>
<proteinExistence type="inferred from homology"/>
<keyword evidence="4 8" id="KW-0560">Oxidoreductase</keyword>
<evidence type="ECO:0000256" key="2">
    <source>
        <dbReference type="ARBA" id="ARBA00010617"/>
    </source>
</evidence>
<dbReference type="InterPro" id="IPR002401">
    <property type="entry name" value="Cyt_P450_E_grp-I"/>
</dbReference>
<comment type="similarity">
    <text evidence="2 8">Belongs to the cytochrome P450 family.</text>
</comment>
<gene>
    <name evidence="10" type="ORF">PoB_004077600</name>
</gene>
<keyword evidence="9" id="KW-0472">Membrane</keyword>
<dbReference type="GO" id="GO:0016712">
    <property type="term" value="F:oxidoreductase activity, acting on paired donors, with incorporation or reduction of molecular oxygen, reduced flavin or flavoprotein as one donor, and incorporation of one atom of oxygen"/>
    <property type="evidence" value="ECO:0007669"/>
    <property type="project" value="TreeGrafter"/>
</dbReference>
<dbReference type="Gene3D" id="1.10.630.10">
    <property type="entry name" value="Cytochrome P450"/>
    <property type="match status" value="1"/>
</dbReference>
<evidence type="ECO:0000256" key="4">
    <source>
        <dbReference type="ARBA" id="ARBA00023002"/>
    </source>
</evidence>
<dbReference type="InterPro" id="IPR050182">
    <property type="entry name" value="Cytochrome_P450_fam2"/>
</dbReference>
<dbReference type="EMBL" id="BLXT01004553">
    <property type="protein sequence ID" value="GFO14271.1"/>
    <property type="molecule type" value="Genomic_DNA"/>
</dbReference>
<dbReference type="FunFam" id="1.10.630.10:FF:000036">
    <property type="entry name" value="CYtochrome P450 family"/>
    <property type="match status" value="1"/>
</dbReference>
<feature type="binding site" description="axial binding residue" evidence="7">
    <location>
        <position position="449"/>
    </location>
    <ligand>
        <name>heme</name>
        <dbReference type="ChEBI" id="CHEBI:30413"/>
    </ligand>
    <ligandPart>
        <name>Fe</name>
        <dbReference type="ChEBI" id="CHEBI:18248"/>
    </ligandPart>
</feature>
<evidence type="ECO:0000256" key="8">
    <source>
        <dbReference type="RuleBase" id="RU000461"/>
    </source>
</evidence>
<organism evidence="10 11">
    <name type="scientific">Plakobranchus ocellatus</name>
    <dbReference type="NCBI Taxonomy" id="259542"/>
    <lineage>
        <taxon>Eukaryota</taxon>
        <taxon>Metazoa</taxon>
        <taxon>Spiralia</taxon>
        <taxon>Lophotrochozoa</taxon>
        <taxon>Mollusca</taxon>
        <taxon>Gastropoda</taxon>
        <taxon>Heterobranchia</taxon>
        <taxon>Euthyneura</taxon>
        <taxon>Panpulmonata</taxon>
        <taxon>Sacoglossa</taxon>
        <taxon>Placobranchoidea</taxon>
        <taxon>Plakobranchidae</taxon>
        <taxon>Plakobranchus</taxon>
    </lineage>
</organism>
<dbReference type="SUPFAM" id="SSF48264">
    <property type="entry name" value="Cytochrome P450"/>
    <property type="match status" value="1"/>
</dbReference>
<dbReference type="InterPro" id="IPR017972">
    <property type="entry name" value="Cyt_P450_CS"/>
</dbReference>
<dbReference type="AlphaFoldDB" id="A0AAV4B193"/>
<dbReference type="GO" id="GO:0006805">
    <property type="term" value="P:xenobiotic metabolic process"/>
    <property type="evidence" value="ECO:0007669"/>
    <property type="project" value="TreeGrafter"/>
</dbReference>
<dbReference type="PANTHER" id="PTHR24300">
    <property type="entry name" value="CYTOCHROME P450 508A4-RELATED"/>
    <property type="match status" value="1"/>
</dbReference>
<keyword evidence="11" id="KW-1185">Reference proteome</keyword>